<comment type="caution">
    <text evidence="2">The sequence shown here is derived from an EMBL/GenBank/DDBJ whole genome shotgun (WGS) entry which is preliminary data.</text>
</comment>
<dbReference type="EMBL" id="JACOQK010000001">
    <property type="protein sequence ID" value="MBC5786670.1"/>
    <property type="molecule type" value="Genomic_DNA"/>
</dbReference>
<dbReference type="InterPro" id="IPR029058">
    <property type="entry name" value="AB_hydrolase_fold"/>
</dbReference>
<dbReference type="Gene3D" id="3.40.50.1820">
    <property type="entry name" value="alpha/beta hydrolase"/>
    <property type="match status" value="1"/>
</dbReference>
<gene>
    <name evidence="2" type="ORF">H8Z77_01335</name>
</gene>
<protein>
    <submittedName>
        <fullName evidence="2">Lysophospholipase</fullName>
    </submittedName>
</protein>
<keyword evidence="3" id="KW-1185">Reference proteome</keyword>
<dbReference type="InterPro" id="IPR022742">
    <property type="entry name" value="Hydrolase_4"/>
</dbReference>
<evidence type="ECO:0000313" key="3">
    <source>
        <dbReference type="Proteomes" id="UP000649151"/>
    </source>
</evidence>
<dbReference type="Pfam" id="PF12146">
    <property type="entry name" value="Hydrolase_4"/>
    <property type="match status" value="1"/>
</dbReference>
<proteinExistence type="predicted"/>
<reference evidence="2 3" key="1">
    <citation type="submission" date="2020-08" db="EMBL/GenBank/DDBJ databases">
        <title>Genome public.</title>
        <authorList>
            <person name="Liu C."/>
            <person name="Sun Q."/>
        </authorList>
    </citation>
    <scope>NUCLEOTIDE SEQUENCE [LARGE SCALE GENOMIC DNA]</scope>
    <source>
        <strain evidence="2 3">NSJ-27</strain>
    </source>
</reference>
<dbReference type="RefSeq" id="WP_186995926.1">
    <property type="nucleotide sequence ID" value="NZ_JACOQK010000001.1"/>
</dbReference>
<dbReference type="InterPro" id="IPR051044">
    <property type="entry name" value="MAG_DAG_Lipase"/>
</dbReference>
<dbReference type="Proteomes" id="UP000649151">
    <property type="component" value="Unassembled WGS sequence"/>
</dbReference>
<name>A0ABR7ING2_9CLOT</name>
<evidence type="ECO:0000259" key="1">
    <source>
        <dbReference type="Pfam" id="PF12146"/>
    </source>
</evidence>
<evidence type="ECO:0000313" key="2">
    <source>
        <dbReference type="EMBL" id="MBC5786670.1"/>
    </source>
</evidence>
<feature type="domain" description="Serine aminopeptidase S33" evidence="1">
    <location>
        <begin position="29"/>
        <end position="293"/>
    </location>
</feature>
<accession>A0ABR7ING2</accession>
<dbReference type="SUPFAM" id="SSF53474">
    <property type="entry name" value="alpha/beta-Hydrolases"/>
    <property type="match status" value="1"/>
</dbReference>
<dbReference type="PANTHER" id="PTHR11614">
    <property type="entry name" value="PHOSPHOLIPASE-RELATED"/>
    <property type="match status" value="1"/>
</dbReference>
<organism evidence="2 3">
    <name type="scientific">Clostridium facile</name>
    <dbReference type="NCBI Taxonomy" id="2763035"/>
    <lineage>
        <taxon>Bacteria</taxon>
        <taxon>Bacillati</taxon>
        <taxon>Bacillota</taxon>
        <taxon>Clostridia</taxon>
        <taxon>Eubacteriales</taxon>
        <taxon>Clostridiaceae</taxon>
        <taxon>Clostridium</taxon>
    </lineage>
</organism>
<sequence>MNSQKLTFTFPSSNGKDTIYGVIWTPLTPPKAILQVTHGMCEYIERYEEFAQFLNGYGVIVCGHDHLGHGQTVTEWNQNDLGYFGEKDGYQYLVKDVRQCYLEMKKRYPDLPYFLLGHSMGSFITRKYITKYGKELDGYICCGTSGPRRGHFKITLADWICKLKGTRHRSKLLQSLVFFQYNRRCRPRNQTPYAWVCSDRQVTEEYENDPKCTFIFTASGFRDLFHLLTEVSQRAWASKVPKKLPFLLIAGKSDPVGNYGKGVWKVRNELYFANLKDLECILYPNMRHEILNEVGKLKVYNDILDWILNHVKKKKTTDNTNYNQ</sequence>